<evidence type="ECO:0000256" key="1">
    <source>
        <dbReference type="SAM" id="MobiDB-lite"/>
    </source>
</evidence>
<organism evidence="2 3">
    <name type="scientific">Caulobacter segnis</name>
    <dbReference type="NCBI Taxonomy" id="88688"/>
    <lineage>
        <taxon>Bacteria</taxon>
        <taxon>Pseudomonadati</taxon>
        <taxon>Pseudomonadota</taxon>
        <taxon>Alphaproteobacteria</taxon>
        <taxon>Caulobacterales</taxon>
        <taxon>Caulobacteraceae</taxon>
        <taxon>Caulobacter</taxon>
    </lineage>
</organism>
<feature type="compositionally biased region" description="Pro residues" evidence="1">
    <location>
        <begin position="88"/>
        <end position="97"/>
    </location>
</feature>
<reference evidence="2 3" key="1">
    <citation type="submission" date="2022-04" db="EMBL/GenBank/DDBJ databases">
        <title>Genome sequence of soybean root-associated Caulobacter segnis RL271.</title>
        <authorList>
            <person name="Longley R."/>
            <person name="Bonito G."/>
            <person name="Trigodet F."/>
            <person name="Crosson S."/>
            <person name="Fiebig A."/>
        </authorList>
    </citation>
    <scope>NUCLEOTIDE SEQUENCE [LARGE SCALE GENOMIC DNA]</scope>
    <source>
        <strain evidence="2 3">RL271</strain>
    </source>
</reference>
<feature type="compositionally biased region" description="Low complexity" evidence="1">
    <location>
        <begin position="98"/>
        <end position="116"/>
    </location>
</feature>
<protein>
    <submittedName>
        <fullName evidence="2">Uncharacterized protein</fullName>
    </submittedName>
</protein>
<dbReference type="Proteomes" id="UP001057520">
    <property type="component" value="Chromosome"/>
</dbReference>
<proteinExistence type="predicted"/>
<accession>A0ABY4ZYR1</accession>
<evidence type="ECO:0000313" key="2">
    <source>
        <dbReference type="EMBL" id="USQ97122.1"/>
    </source>
</evidence>
<sequence>MSDTDTPARSWCETLQKKLMDAIDAAWAMIEHSNDPAVLAKAREKARLAGQLAVEARRISALVPPPRENRPRAAPTILQEALARIDAEPPPAPPPVRAPAAQAAAMQAALARMGRR</sequence>
<dbReference type="EMBL" id="CP096040">
    <property type="protein sequence ID" value="USQ97122.1"/>
    <property type="molecule type" value="Genomic_DNA"/>
</dbReference>
<keyword evidence="3" id="KW-1185">Reference proteome</keyword>
<name>A0ABY4ZYR1_9CAUL</name>
<feature type="region of interest" description="Disordered" evidence="1">
    <location>
        <begin position="86"/>
        <end position="116"/>
    </location>
</feature>
<evidence type="ECO:0000313" key="3">
    <source>
        <dbReference type="Proteomes" id="UP001057520"/>
    </source>
</evidence>
<gene>
    <name evidence="2" type="ORF">MZV50_06100</name>
</gene>